<keyword evidence="2" id="KW-1185">Reference proteome</keyword>
<comment type="caution">
    <text evidence="1">The sequence shown here is derived from an EMBL/GenBank/DDBJ whole genome shotgun (WGS) entry which is preliminary data.</text>
</comment>
<sequence>MTEGLDDKKCEFELDVELTQEYSKVKKYLILLLVSSGGLLSPLASTIYFPSANNIINELNTTSNLFDVSISAFMMCLGIFPLIWGGIADRFGRRWIFIISLLIFIGSNIGAALAQSIEMLIIMRIFQGVGSSAPLVVGVGVVSDIFPEKERGVSISIFFSGTLVGPIIGPIIGGFLDTAFGWRSTFWFLTIFTSVIELLTLVFLPETLSTRKPFPYQISLCPPSIKKVGSFFNPFSALILMKYPIVLLGSLVPALTFGTFFAIESFHSRAMGEQYHLDSSSVGLSFLVLGAGSILGNFCGGKLSDVMNNREKKKSMPTPEARLHGLWACASLLVGGLLAYGWFIEYKFPIWAPILATFFIGFGYTSGSIGASAYLVDLAPNYASSITACATFVRMTISTITTGFNTPIIEGLGYGRGITIHASLSFIVVLILVLLVFKGSSIRQKTGP</sequence>
<gene>
    <name evidence="1" type="ORF">DSO57_1006739</name>
</gene>
<name>A0ACC2USH0_9FUNG</name>
<proteinExistence type="predicted"/>
<evidence type="ECO:0000313" key="2">
    <source>
        <dbReference type="Proteomes" id="UP001165960"/>
    </source>
</evidence>
<accession>A0ACC2USH0</accession>
<dbReference type="Proteomes" id="UP001165960">
    <property type="component" value="Unassembled WGS sequence"/>
</dbReference>
<reference evidence="1" key="1">
    <citation type="submission" date="2022-04" db="EMBL/GenBank/DDBJ databases">
        <title>Genome of the entomopathogenic fungus Entomophthora muscae.</title>
        <authorList>
            <person name="Elya C."/>
            <person name="Lovett B.R."/>
            <person name="Lee E."/>
            <person name="Macias A.M."/>
            <person name="Hajek A.E."/>
            <person name="De Bivort B.L."/>
            <person name="Kasson M.T."/>
            <person name="De Fine Licht H.H."/>
            <person name="Stajich J.E."/>
        </authorList>
    </citation>
    <scope>NUCLEOTIDE SEQUENCE</scope>
    <source>
        <strain evidence="1">Berkeley</strain>
    </source>
</reference>
<dbReference type="EMBL" id="QTSX02000019">
    <property type="protein sequence ID" value="KAJ9090039.1"/>
    <property type="molecule type" value="Genomic_DNA"/>
</dbReference>
<evidence type="ECO:0000313" key="1">
    <source>
        <dbReference type="EMBL" id="KAJ9090039.1"/>
    </source>
</evidence>
<protein>
    <submittedName>
        <fullName evidence="1">Uncharacterized protein</fullName>
    </submittedName>
</protein>
<organism evidence="1 2">
    <name type="scientific">Entomophthora muscae</name>
    <dbReference type="NCBI Taxonomy" id="34485"/>
    <lineage>
        <taxon>Eukaryota</taxon>
        <taxon>Fungi</taxon>
        <taxon>Fungi incertae sedis</taxon>
        <taxon>Zoopagomycota</taxon>
        <taxon>Entomophthoromycotina</taxon>
        <taxon>Entomophthoromycetes</taxon>
        <taxon>Entomophthorales</taxon>
        <taxon>Entomophthoraceae</taxon>
        <taxon>Entomophthora</taxon>
    </lineage>
</organism>